<proteinExistence type="inferred from homology"/>
<comment type="subcellular location">
    <subcellularLocation>
        <location evidence="1">Nucleus</location>
    </subcellularLocation>
</comment>
<keyword evidence="4 5" id="KW-0539">Nucleus</keyword>
<dbReference type="PANTHER" id="PTHR15840:SF10">
    <property type="entry name" value="EKC_KEOPS COMPLEX SUBUNIT TPRKB"/>
    <property type="match status" value="1"/>
</dbReference>
<dbReference type="OrthoDB" id="329139at2759"/>
<dbReference type="InterPro" id="IPR036504">
    <property type="entry name" value="CGI121/TPRKB_sf"/>
</dbReference>
<protein>
    <submittedName>
        <fullName evidence="6">EKC/KEOPS complex subunit TPRKB</fullName>
    </submittedName>
</protein>
<evidence type="ECO:0000256" key="5">
    <source>
        <dbReference type="RuleBase" id="RU004398"/>
    </source>
</evidence>
<comment type="similarity">
    <text evidence="2 5">Belongs to the CGI121/TPRKB family.</text>
</comment>
<evidence type="ECO:0000313" key="6">
    <source>
        <dbReference type="EMBL" id="KAA8495955.1"/>
    </source>
</evidence>
<dbReference type="Pfam" id="PF08617">
    <property type="entry name" value="CGI-121"/>
    <property type="match status" value="1"/>
</dbReference>
<organism evidence="6 7">
    <name type="scientific">Porphyridium purpureum</name>
    <name type="common">Red alga</name>
    <name type="synonym">Porphyridium cruentum</name>
    <dbReference type="NCBI Taxonomy" id="35688"/>
    <lineage>
        <taxon>Eukaryota</taxon>
        <taxon>Rhodophyta</taxon>
        <taxon>Bangiophyceae</taxon>
        <taxon>Porphyridiales</taxon>
        <taxon>Porphyridiaceae</taxon>
        <taxon>Porphyridium</taxon>
    </lineage>
</organism>
<dbReference type="GO" id="GO:0000408">
    <property type="term" value="C:EKC/KEOPS complex"/>
    <property type="evidence" value="ECO:0007669"/>
    <property type="project" value="TreeGrafter"/>
</dbReference>
<dbReference type="GO" id="GO:0005634">
    <property type="term" value="C:nucleus"/>
    <property type="evidence" value="ECO:0007669"/>
    <property type="project" value="UniProtKB-SubCell"/>
</dbReference>
<gene>
    <name evidence="6" type="ORF">FVE85_2110</name>
</gene>
<reference evidence="7" key="1">
    <citation type="journal article" date="2019" name="Nat. Commun.">
        <title>Expansion of phycobilisome linker gene families in mesophilic red algae.</title>
        <authorList>
            <person name="Lee J."/>
            <person name="Kim D."/>
            <person name="Bhattacharya D."/>
            <person name="Yoon H.S."/>
        </authorList>
    </citation>
    <scope>NUCLEOTIDE SEQUENCE [LARGE SCALE GENOMIC DNA]</scope>
    <source>
        <strain evidence="7">CCMP 1328</strain>
    </source>
</reference>
<dbReference type="Gene3D" id="3.30.2380.10">
    <property type="entry name" value="CGI121/TPRKB"/>
    <property type="match status" value="1"/>
</dbReference>
<dbReference type="GO" id="GO:0002949">
    <property type="term" value="P:tRNA threonylcarbamoyladenosine modification"/>
    <property type="evidence" value="ECO:0007669"/>
    <property type="project" value="TreeGrafter"/>
</dbReference>
<evidence type="ECO:0000256" key="1">
    <source>
        <dbReference type="ARBA" id="ARBA00004123"/>
    </source>
</evidence>
<dbReference type="InterPro" id="IPR013926">
    <property type="entry name" value="CGI121/TPRKB"/>
</dbReference>
<dbReference type="EMBL" id="VRMN01000003">
    <property type="protein sequence ID" value="KAA8495955.1"/>
    <property type="molecule type" value="Genomic_DNA"/>
</dbReference>
<evidence type="ECO:0000256" key="4">
    <source>
        <dbReference type="ARBA" id="ARBA00023242"/>
    </source>
</evidence>
<dbReference type="GO" id="GO:0005829">
    <property type="term" value="C:cytosol"/>
    <property type="evidence" value="ECO:0007669"/>
    <property type="project" value="TreeGrafter"/>
</dbReference>
<dbReference type="PANTHER" id="PTHR15840">
    <property type="entry name" value="CGI-121 FAMILY MEMBER"/>
    <property type="match status" value="1"/>
</dbReference>
<comment type="caution">
    <text evidence="6">The sequence shown here is derived from an EMBL/GenBank/DDBJ whole genome shotgun (WGS) entry which is preliminary data.</text>
</comment>
<dbReference type="AlphaFoldDB" id="A0A5J4YXR4"/>
<dbReference type="Proteomes" id="UP000324585">
    <property type="component" value="Unassembled WGS sequence"/>
</dbReference>
<keyword evidence="7" id="KW-1185">Reference proteome</keyword>
<name>A0A5J4YXR4_PORPP</name>
<keyword evidence="3" id="KW-0819">tRNA processing</keyword>
<evidence type="ECO:0000256" key="3">
    <source>
        <dbReference type="ARBA" id="ARBA00022694"/>
    </source>
</evidence>
<evidence type="ECO:0000256" key="2">
    <source>
        <dbReference type="ARBA" id="ARBA00005546"/>
    </source>
</evidence>
<accession>A0A5J4YXR4</accession>
<sequence length="237" mass="26374">MRRRGSLTAFRFRIGHCSLHYQHRNTVSHGSRACWRGLKTLLETEMGRDPEGCWARMSEPRLERAFEPYVEVVWCQDVTNAADLVGWDGLKGAMVDAQLVVSEFALRLAAMRAFNHVEHNHGGGETKKSGSENVSVYDQLMLELSGRSKGQTRMAASHFGITPASTCVAFVFVGEADAEKGVRMIEQHVMGRRCTADDAFSMSNHERITALYKVMPPELEVGSLEDAVIFRIGARGV</sequence>
<evidence type="ECO:0000313" key="7">
    <source>
        <dbReference type="Proteomes" id="UP000324585"/>
    </source>
</evidence>